<protein>
    <submittedName>
        <fullName evidence="1">Uncharacterized protein</fullName>
    </submittedName>
</protein>
<dbReference type="Proteomes" id="UP001151760">
    <property type="component" value="Unassembled WGS sequence"/>
</dbReference>
<reference evidence="1" key="2">
    <citation type="submission" date="2022-01" db="EMBL/GenBank/DDBJ databases">
        <authorList>
            <person name="Yamashiro T."/>
            <person name="Shiraishi A."/>
            <person name="Satake H."/>
            <person name="Nakayama K."/>
        </authorList>
    </citation>
    <scope>NUCLEOTIDE SEQUENCE</scope>
</reference>
<reference evidence="1" key="1">
    <citation type="journal article" date="2022" name="Int. J. Mol. Sci.">
        <title>Draft Genome of Tanacetum Coccineum: Genomic Comparison of Closely Related Tanacetum-Family Plants.</title>
        <authorList>
            <person name="Yamashiro T."/>
            <person name="Shiraishi A."/>
            <person name="Nakayama K."/>
            <person name="Satake H."/>
        </authorList>
    </citation>
    <scope>NUCLEOTIDE SEQUENCE</scope>
</reference>
<dbReference type="EMBL" id="BQNB010011098">
    <property type="protein sequence ID" value="GJS86086.1"/>
    <property type="molecule type" value="Genomic_DNA"/>
</dbReference>
<accession>A0ABQ4ZA10</accession>
<organism evidence="1 2">
    <name type="scientific">Tanacetum coccineum</name>
    <dbReference type="NCBI Taxonomy" id="301880"/>
    <lineage>
        <taxon>Eukaryota</taxon>
        <taxon>Viridiplantae</taxon>
        <taxon>Streptophyta</taxon>
        <taxon>Embryophyta</taxon>
        <taxon>Tracheophyta</taxon>
        <taxon>Spermatophyta</taxon>
        <taxon>Magnoliopsida</taxon>
        <taxon>eudicotyledons</taxon>
        <taxon>Gunneridae</taxon>
        <taxon>Pentapetalae</taxon>
        <taxon>asterids</taxon>
        <taxon>campanulids</taxon>
        <taxon>Asterales</taxon>
        <taxon>Asteraceae</taxon>
        <taxon>Asteroideae</taxon>
        <taxon>Anthemideae</taxon>
        <taxon>Anthemidinae</taxon>
        <taxon>Tanacetum</taxon>
    </lineage>
</organism>
<evidence type="ECO:0000313" key="1">
    <source>
        <dbReference type="EMBL" id="GJS86086.1"/>
    </source>
</evidence>
<name>A0ABQ4ZA10_9ASTR</name>
<evidence type="ECO:0000313" key="2">
    <source>
        <dbReference type="Proteomes" id="UP001151760"/>
    </source>
</evidence>
<proteinExistence type="predicted"/>
<sequence length="174" mass="19217">MPQPMQNLKDNSDPTTAMNKALALMAKAFKLNTISTNNNQISSLISRNSQIAQPDMNTSQYIKMQIVDDNIGNHVRQNVVQNDGNEVGQNAVQNVENMNRLSAVPEIANQYGTGNVVTTPVEGNSNGSNDNQIRCFNSQEEGHHASTYIVKPKKQDAAYLMQQMQIARRKEAGI</sequence>
<comment type="caution">
    <text evidence="1">The sequence shown here is derived from an EMBL/GenBank/DDBJ whole genome shotgun (WGS) entry which is preliminary data.</text>
</comment>
<gene>
    <name evidence="1" type="ORF">Tco_0752627</name>
</gene>
<keyword evidence="2" id="KW-1185">Reference proteome</keyword>